<name>B7KA20_GLOC7</name>
<dbReference type="InterPro" id="IPR000620">
    <property type="entry name" value="EamA_dom"/>
</dbReference>
<evidence type="ECO:0000259" key="3">
    <source>
        <dbReference type="Pfam" id="PF00892"/>
    </source>
</evidence>
<evidence type="ECO:0000256" key="1">
    <source>
        <dbReference type="ARBA" id="ARBA00007362"/>
    </source>
</evidence>
<feature type="domain" description="EamA" evidence="3">
    <location>
        <begin position="19"/>
        <end position="160"/>
    </location>
</feature>
<dbReference type="RefSeq" id="WP_015954974.1">
    <property type="nucleotide sequence ID" value="NC_011729.1"/>
</dbReference>
<evidence type="ECO:0000313" key="4">
    <source>
        <dbReference type="EMBL" id="ACK71376.1"/>
    </source>
</evidence>
<comment type="similarity">
    <text evidence="1">Belongs to the EamA transporter family.</text>
</comment>
<keyword evidence="5" id="KW-1185">Reference proteome</keyword>
<gene>
    <name evidence="4" type="ordered locus">PCC7424_2973</name>
</gene>
<dbReference type="PANTHER" id="PTHR22911">
    <property type="entry name" value="ACYL-MALONYL CONDENSING ENZYME-RELATED"/>
    <property type="match status" value="1"/>
</dbReference>
<feature type="transmembrane region" description="Helical" evidence="2">
    <location>
        <begin position="121"/>
        <end position="139"/>
    </location>
</feature>
<dbReference type="InterPro" id="IPR037185">
    <property type="entry name" value="EmrE-like"/>
</dbReference>
<feature type="transmembrane region" description="Helical" evidence="2">
    <location>
        <begin position="172"/>
        <end position="192"/>
    </location>
</feature>
<keyword evidence="2" id="KW-0472">Membrane</keyword>
<evidence type="ECO:0000313" key="5">
    <source>
        <dbReference type="Proteomes" id="UP000002384"/>
    </source>
</evidence>
<keyword evidence="2" id="KW-0812">Transmembrane</keyword>
<dbReference type="GO" id="GO:0016020">
    <property type="term" value="C:membrane"/>
    <property type="evidence" value="ECO:0007669"/>
    <property type="project" value="InterPro"/>
</dbReference>
<feature type="transmembrane region" description="Helical" evidence="2">
    <location>
        <begin position="88"/>
        <end position="109"/>
    </location>
</feature>
<dbReference type="HOGENOM" id="CLU_033863_0_1_3"/>
<dbReference type="eggNOG" id="COG0697">
    <property type="taxonomic scope" value="Bacteria"/>
</dbReference>
<feature type="domain" description="EamA" evidence="3">
    <location>
        <begin position="174"/>
        <end position="307"/>
    </location>
</feature>
<proteinExistence type="inferred from homology"/>
<protein>
    <recommendedName>
        <fullName evidence="3">EamA domain-containing protein</fullName>
    </recommendedName>
</protein>
<feature type="transmembrane region" description="Helical" evidence="2">
    <location>
        <begin position="290"/>
        <end position="307"/>
    </location>
</feature>
<feature type="transmembrane region" description="Helical" evidence="2">
    <location>
        <begin position="146"/>
        <end position="166"/>
    </location>
</feature>
<reference evidence="5" key="1">
    <citation type="journal article" date="2011" name="MBio">
        <title>Novel metabolic attributes of the genus Cyanothece, comprising a group of unicellular nitrogen-fixing Cyanobacteria.</title>
        <authorList>
            <person name="Bandyopadhyay A."/>
            <person name="Elvitigala T."/>
            <person name="Welsh E."/>
            <person name="Stockel J."/>
            <person name="Liberton M."/>
            <person name="Min H."/>
            <person name="Sherman L.A."/>
            <person name="Pakrasi H.B."/>
        </authorList>
    </citation>
    <scope>NUCLEOTIDE SEQUENCE [LARGE SCALE GENOMIC DNA]</scope>
    <source>
        <strain evidence="5">PCC 7424</strain>
    </source>
</reference>
<evidence type="ECO:0000256" key="2">
    <source>
        <dbReference type="SAM" id="Phobius"/>
    </source>
</evidence>
<feature type="transmembrane region" description="Helical" evidence="2">
    <location>
        <begin position="234"/>
        <end position="253"/>
    </location>
</feature>
<dbReference type="KEGG" id="cyc:PCC7424_2973"/>
<sequence length="325" mass="35197">MTKNLVLPQPSFWKNPKWIAVMSLCLAVLCISIAAIFIKFCEQEISPCATAFNRFWVTTLILGLWNGLNGERTEELSEIGFESSISGVVFWQLVLVGLFLGIDLLLWSWSLTQTSVANATLLANLTPIFTSVGMWAIWGKRFDRKFILGMSVALLGALGLGVSDLSVDPSKLGGDLAAILAALSFAGYLFVLEKLQHRLNALTITKWSSAIASLALLPVLLFNHEAILPTSWQGWIAVLGLALICQILGQVCLVQSLNGLSCGFVAIFLLLEPILAAFGAWIVFSETLTLLNWLAFAVVLLGIYIALCSQSSVKDSPVEGGFNNG</sequence>
<keyword evidence="2" id="KW-1133">Transmembrane helix</keyword>
<dbReference type="SUPFAM" id="SSF103481">
    <property type="entry name" value="Multidrug resistance efflux transporter EmrE"/>
    <property type="match status" value="2"/>
</dbReference>
<dbReference type="AlphaFoldDB" id="B7KA20"/>
<dbReference type="Pfam" id="PF00892">
    <property type="entry name" value="EamA"/>
    <property type="match status" value="2"/>
</dbReference>
<accession>B7KA20</accession>
<organism evidence="4 5">
    <name type="scientific">Gloeothece citriformis (strain PCC 7424)</name>
    <name type="common">Cyanothece sp. (strain PCC 7424)</name>
    <dbReference type="NCBI Taxonomy" id="65393"/>
    <lineage>
        <taxon>Bacteria</taxon>
        <taxon>Bacillati</taxon>
        <taxon>Cyanobacteriota</taxon>
        <taxon>Cyanophyceae</taxon>
        <taxon>Oscillatoriophycideae</taxon>
        <taxon>Chroococcales</taxon>
        <taxon>Aphanothecaceae</taxon>
        <taxon>Gloeothece</taxon>
        <taxon>Gloeothece citriformis</taxon>
    </lineage>
</organism>
<dbReference type="Proteomes" id="UP000002384">
    <property type="component" value="Chromosome"/>
</dbReference>
<feature type="transmembrane region" description="Helical" evidence="2">
    <location>
        <begin position="204"/>
        <end position="222"/>
    </location>
</feature>
<dbReference type="PANTHER" id="PTHR22911:SF76">
    <property type="entry name" value="EAMA DOMAIN-CONTAINING PROTEIN"/>
    <property type="match status" value="1"/>
</dbReference>
<feature type="transmembrane region" description="Helical" evidence="2">
    <location>
        <begin position="260"/>
        <end position="284"/>
    </location>
</feature>
<feature type="transmembrane region" description="Helical" evidence="2">
    <location>
        <begin position="18"/>
        <end position="38"/>
    </location>
</feature>
<dbReference type="OrthoDB" id="528577at2"/>
<dbReference type="EMBL" id="CP001291">
    <property type="protein sequence ID" value="ACK71376.1"/>
    <property type="molecule type" value="Genomic_DNA"/>
</dbReference>